<evidence type="ECO:0000313" key="1">
    <source>
        <dbReference type="EMBL" id="KAF3803939.1"/>
    </source>
</evidence>
<dbReference type="GeneID" id="69015583"/>
<reference evidence="1" key="1">
    <citation type="journal article" date="2020" name="Phytopathology">
        <title>Genome sequence and comparative analysis of Colletotrichum gloeosporioides isolated from Liriodendron leaves.</title>
        <authorList>
            <person name="Fu F.F."/>
            <person name="Hao Z."/>
            <person name="Wang P."/>
            <person name="Lu Y."/>
            <person name="Xue L.J."/>
            <person name="Wei G."/>
            <person name="Tian Y."/>
            <person name="Baishi H."/>
            <person name="Xu H."/>
            <person name="Shi J."/>
            <person name="Cheng T."/>
            <person name="Wang G."/>
            <person name="Yi Y."/>
            <person name="Chen J."/>
        </authorList>
    </citation>
    <scope>NUCLEOTIDE SEQUENCE</scope>
    <source>
        <strain evidence="1">Lc1</strain>
    </source>
</reference>
<dbReference type="AlphaFoldDB" id="A0A8H4CHI0"/>
<keyword evidence="2" id="KW-1185">Reference proteome</keyword>
<sequence length="149" mass="16684">MGRAEFGNAIYFPLFLQWFYDTLVLRFICPRAWGCPEDVLQGHYSKHVSSLSAVSCPRLLDIGVGTGHFIEHAPLSSDTTVILADINENPLAEARGRIKRTHKDVDVDFGCLVLEEIRVLMSFPACYFFIVSQEKGAVKEKQSRACADC</sequence>
<organism evidence="1 2">
    <name type="scientific">Colletotrichum gloeosporioides</name>
    <name type="common">Anthracnose fungus</name>
    <name type="synonym">Glomerella cingulata</name>
    <dbReference type="NCBI Taxonomy" id="474922"/>
    <lineage>
        <taxon>Eukaryota</taxon>
        <taxon>Fungi</taxon>
        <taxon>Dikarya</taxon>
        <taxon>Ascomycota</taxon>
        <taxon>Pezizomycotina</taxon>
        <taxon>Sordariomycetes</taxon>
        <taxon>Hypocreomycetidae</taxon>
        <taxon>Glomerellales</taxon>
        <taxon>Glomerellaceae</taxon>
        <taxon>Colletotrichum</taxon>
        <taxon>Colletotrichum gloeosporioides species complex</taxon>
    </lineage>
</organism>
<dbReference type="SUPFAM" id="SSF53335">
    <property type="entry name" value="S-adenosyl-L-methionine-dependent methyltransferases"/>
    <property type="match status" value="1"/>
</dbReference>
<dbReference type="RefSeq" id="XP_045263098.1">
    <property type="nucleotide sequence ID" value="XM_045408408.1"/>
</dbReference>
<protein>
    <recommendedName>
        <fullName evidence="3">Methyltransferase domain-containing protein</fullName>
    </recommendedName>
</protein>
<dbReference type="EMBL" id="WVTB01000052">
    <property type="protein sequence ID" value="KAF3803939.1"/>
    <property type="molecule type" value="Genomic_DNA"/>
</dbReference>
<comment type="caution">
    <text evidence="1">The sequence shown here is derived from an EMBL/GenBank/DDBJ whole genome shotgun (WGS) entry which is preliminary data.</text>
</comment>
<reference evidence="1" key="2">
    <citation type="submission" date="2020-03" db="EMBL/GenBank/DDBJ databases">
        <authorList>
            <person name="Fu F.-F."/>
            <person name="Chen J."/>
        </authorList>
    </citation>
    <scope>NUCLEOTIDE SEQUENCE</scope>
    <source>
        <strain evidence="1">Lc1</strain>
    </source>
</reference>
<dbReference type="InterPro" id="IPR029063">
    <property type="entry name" value="SAM-dependent_MTases_sf"/>
</dbReference>
<gene>
    <name evidence="1" type="ORF">GCG54_00008442</name>
</gene>
<evidence type="ECO:0008006" key="3">
    <source>
        <dbReference type="Google" id="ProtNLM"/>
    </source>
</evidence>
<dbReference type="Proteomes" id="UP000613401">
    <property type="component" value="Unassembled WGS sequence"/>
</dbReference>
<name>A0A8H4CHI0_COLGL</name>
<accession>A0A8H4CHI0</accession>
<proteinExistence type="predicted"/>
<dbReference type="Gene3D" id="3.40.50.150">
    <property type="entry name" value="Vaccinia Virus protein VP39"/>
    <property type="match status" value="1"/>
</dbReference>
<evidence type="ECO:0000313" key="2">
    <source>
        <dbReference type="Proteomes" id="UP000613401"/>
    </source>
</evidence>